<feature type="compositionally biased region" description="Low complexity" evidence="1">
    <location>
        <begin position="295"/>
        <end position="307"/>
    </location>
</feature>
<reference evidence="2 3" key="1">
    <citation type="journal article" date="2018" name="Nat. Ecol. Evol.">
        <title>Pezizomycetes genomes reveal the molecular basis of ectomycorrhizal truffle lifestyle.</title>
        <authorList>
            <person name="Murat C."/>
            <person name="Payen T."/>
            <person name="Noel B."/>
            <person name="Kuo A."/>
            <person name="Morin E."/>
            <person name="Chen J."/>
            <person name="Kohler A."/>
            <person name="Krizsan K."/>
            <person name="Balestrini R."/>
            <person name="Da Silva C."/>
            <person name="Montanini B."/>
            <person name="Hainaut M."/>
            <person name="Levati E."/>
            <person name="Barry K.W."/>
            <person name="Belfiori B."/>
            <person name="Cichocki N."/>
            <person name="Clum A."/>
            <person name="Dockter R.B."/>
            <person name="Fauchery L."/>
            <person name="Guy J."/>
            <person name="Iotti M."/>
            <person name="Le Tacon F."/>
            <person name="Lindquist E.A."/>
            <person name="Lipzen A."/>
            <person name="Malagnac F."/>
            <person name="Mello A."/>
            <person name="Molinier V."/>
            <person name="Miyauchi S."/>
            <person name="Poulain J."/>
            <person name="Riccioni C."/>
            <person name="Rubini A."/>
            <person name="Sitrit Y."/>
            <person name="Splivallo R."/>
            <person name="Traeger S."/>
            <person name="Wang M."/>
            <person name="Zifcakova L."/>
            <person name="Wipf D."/>
            <person name="Zambonelli A."/>
            <person name="Paolocci F."/>
            <person name="Nowrousian M."/>
            <person name="Ottonello S."/>
            <person name="Baldrian P."/>
            <person name="Spatafora J.W."/>
            <person name="Henrissat B."/>
            <person name="Nagy L.G."/>
            <person name="Aury J.M."/>
            <person name="Wincker P."/>
            <person name="Grigoriev I.V."/>
            <person name="Bonfante P."/>
            <person name="Martin F.M."/>
        </authorList>
    </citation>
    <scope>NUCLEOTIDE SEQUENCE [LARGE SCALE GENOMIC DNA]</scope>
    <source>
        <strain evidence="2 3">ATCC MYA-4762</strain>
    </source>
</reference>
<feature type="region of interest" description="Disordered" evidence="1">
    <location>
        <begin position="274"/>
        <end position="380"/>
    </location>
</feature>
<feature type="compositionally biased region" description="Low complexity" evidence="1">
    <location>
        <begin position="317"/>
        <end position="333"/>
    </location>
</feature>
<feature type="region of interest" description="Disordered" evidence="1">
    <location>
        <begin position="1"/>
        <end position="31"/>
    </location>
</feature>
<evidence type="ECO:0000313" key="2">
    <source>
        <dbReference type="EMBL" id="RPB19847.1"/>
    </source>
</evidence>
<feature type="compositionally biased region" description="Polar residues" evidence="1">
    <location>
        <begin position="89"/>
        <end position="98"/>
    </location>
</feature>
<feature type="compositionally biased region" description="Polar residues" evidence="1">
    <location>
        <begin position="205"/>
        <end position="230"/>
    </location>
</feature>
<dbReference type="PANTHER" id="PTHR28186">
    <property type="entry name" value="MEIOTICALLY UP-REGULATED GENE 9 PROTEIN"/>
    <property type="match status" value="1"/>
</dbReference>
<dbReference type="InParanoid" id="A0A3N4LAB2"/>
<evidence type="ECO:0000313" key="3">
    <source>
        <dbReference type="Proteomes" id="UP000267821"/>
    </source>
</evidence>
<name>A0A3N4LAB2_9PEZI</name>
<proteinExistence type="predicted"/>
<dbReference type="OrthoDB" id="5330253at2759"/>
<sequence length="380" mass="41520">MTSTVDPTRAITEEEPFAMAQAKPTESRSVARYKDVYGNPIVEPDLSNPTRSRWERPLETIRSFEAQINKDMRRQSAFVVVDQIDNMDQTQKQVQHTSGPFDPSLYHRNNGAQRYAPVDAYTRNPQGSGYYHHGGNSQDSFDRHGGPYSSRHQSLRSNGHPPVEQIPPISHINSYGRPGQDAGSTRYSDPRRHPSGDYQRRGSPGNWQESYNYNSDPNSESSSFGSNNPNDFDVQFGDAPLQLGFSSQLEGHYTNGSAQAGTVFPNASGYANNNGYTGLGQDQSRNPYRNGEMSPNNPYNNLNNNNGGYAGTDEYNGNPTSPSGSSGPHSPGSVQKKAVPPPPPPPQAAASAQFTPPAAPIIAPPEPKKKKGLLKRLSKS</sequence>
<feature type="compositionally biased region" description="Polar residues" evidence="1">
    <location>
        <begin position="274"/>
        <end position="287"/>
    </location>
</feature>
<feature type="region of interest" description="Disordered" evidence="1">
    <location>
        <begin position="89"/>
        <end position="238"/>
    </location>
</feature>
<dbReference type="Proteomes" id="UP000267821">
    <property type="component" value="Unassembled WGS sequence"/>
</dbReference>
<dbReference type="EMBL" id="ML121582">
    <property type="protein sequence ID" value="RPB19847.1"/>
    <property type="molecule type" value="Genomic_DNA"/>
</dbReference>
<dbReference type="AlphaFoldDB" id="A0A3N4LAB2"/>
<protein>
    <submittedName>
        <fullName evidence="2">Uncharacterized protein</fullName>
    </submittedName>
</protein>
<feature type="compositionally biased region" description="Basic and acidic residues" evidence="1">
    <location>
        <begin position="188"/>
        <end position="200"/>
    </location>
</feature>
<keyword evidence="3" id="KW-1185">Reference proteome</keyword>
<gene>
    <name evidence="2" type="ORF">L211DRAFT_842261</name>
</gene>
<dbReference type="PANTHER" id="PTHR28186:SF1">
    <property type="entry name" value="MEIOTICALLY UP-REGULATED GENE 9 PROTEIN"/>
    <property type="match status" value="1"/>
</dbReference>
<accession>A0A3N4LAB2</accession>
<dbReference type="InterPro" id="IPR018809">
    <property type="entry name" value="DUF2406"/>
</dbReference>
<feature type="compositionally biased region" description="Basic residues" evidence="1">
    <location>
        <begin position="368"/>
        <end position="380"/>
    </location>
</feature>
<evidence type="ECO:0000256" key="1">
    <source>
        <dbReference type="SAM" id="MobiDB-lite"/>
    </source>
</evidence>
<organism evidence="2 3">
    <name type="scientific">Terfezia boudieri ATCC MYA-4762</name>
    <dbReference type="NCBI Taxonomy" id="1051890"/>
    <lineage>
        <taxon>Eukaryota</taxon>
        <taxon>Fungi</taxon>
        <taxon>Dikarya</taxon>
        <taxon>Ascomycota</taxon>
        <taxon>Pezizomycotina</taxon>
        <taxon>Pezizomycetes</taxon>
        <taxon>Pezizales</taxon>
        <taxon>Pezizaceae</taxon>
        <taxon>Terfezia</taxon>
    </lineage>
</organism>
<dbReference type="Pfam" id="PF10295">
    <property type="entry name" value="DUF2406"/>
    <property type="match status" value="1"/>
</dbReference>